<gene>
    <name evidence="2" type="ORF">M9458_000473</name>
</gene>
<evidence type="ECO:0000259" key="1">
    <source>
        <dbReference type="Pfam" id="PF00207"/>
    </source>
</evidence>
<dbReference type="InterPro" id="IPR001599">
    <property type="entry name" value="Macroglobln_a2"/>
</dbReference>
<dbReference type="PANTHER" id="PTHR11412">
    <property type="entry name" value="MACROGLOBULIN / COMPLEMENT"/>
    <property type="match status" value="1"/>
</dbReference>
<organism evidence="2 3">
    <name type="scientific">Cirrhinus mrigala</name>
    <name type="common">Mrigala</name>
    <dbReference type="NCBI Taxonomy" id="683832"/>
    <lineage>
        <taxon>Eukaryota</taxon>
        <taxon>Metazoa</taxon>
        <taxon>Chordata</taxon>
        <taxon>Craniata</taxon>
        <taxon>Vertebrata</taxon>
        <taxon>Euteleostomi</taxon>
        <taxon>Actinopterygii</taxon>
        <taxon>Neopterygii</taxon>
        <taxon>Teleostei</taxon>
        <taxon>Ostariophysi</taxon>
        <taxon>Cypriniformes</taxon>
        <taxon>Cyprinidae</taxon>
        <taxon>Labeoninae</taxon>
        <taxon>Labeonini</taxon>
        <taxon>Cirrhinus</taxon>
    </lineage>
</organism>
<dbReference type="InterPro" id="IPR050473">
    <property type="entry name" value="A2M/Complement_sys"/>
</dbReference>
<dbReference type="Pfam" id="PF00207">
    <property type="entry name" value="A2M"/>
    <property type="match status" value="1"/>
</dbReference>
<name>A0ABD0RV68_CIRMR</name>
<keyword evidence="3" id="KW-1185">Reference proteome</keyword>
<evidence type="ECO:0000313" key="2">
    <source>
        <dbReference type="EMBL" id="KAL0202455.1"/>
    </source>
</evidence>
<proteinExistence type="predicted"/>
<dbReference type="AlphaFoldDB" id="A0ABD0RV68"/>
<feature type="non-terminal residue" evidence="2">
    <location>
        <position position="1"/>
    </location>
</feature>
<dbReference type="EMBL" id="JAMKFB020000001">
    <property type="protein sequence ID" value="KAL0202455.1"/>
    <property type="molecule type" value="Genomic_DNA"/>
</dbReference>
<evidence type="ECO:0000313" key="3">
    <source>
        <dbReference type="Proteomes" id="UP001529510"/>
    </source>
</evidence>
<dbReference type="Proteomes" id="UP001529510">
    <property type="component" value="Unassembled WGS sequence"/>
</dbReference>
<comment type="caution">
    <text evidence="2">The sequence shown here is derived from an EMBL/GenBank/DDBJ whole genome shotgun (WGS) entry which is preliminary data.</text>
</comment>
<accession>A0ABD0RV68</accession>
<feature type="domain" description="Alpha-2-macroglobulin" evidence="1">
    <location>
        <begin position="1"/>
        <end position="46"/>
    </location>
</feature>
<dbReference type="PANTHER" id="PTHR11412:SF81">
    <property type="entry name" value="COMPLEMENT C3"/>
    <property type="match status" value="1"/>
</dbReference>
<sequence>ICVAEPEEIVVFKKFFIDLKVPYSAVRGEQLEIKAIIHNYTKKKQKKVDQI</sequence>
<reference evidence="2 3" key="1">
    <citation type="submission" date="2024-05" db="EMBL/GenBank/DDBJ databases">
        <title>Genome sequencing and assembly of Indian major carp, Cirrhinus mrigala (Hamilton, 1822).</title>
        <authorList>
            <person name="Mohindra V."/>
            <person name="Chowdhury L.M."/>
            <person name="Lal K."/>
            <person name="Jena J.K."/>
        </authorList>
    </citation>
    <scope>NUCLEOTIDE SEQUENCE [LARGE SCALE GENOMIC DNA]</scope>
    <source>
        <strain evidence="2">CM1030</strain>
        <tissue evidence="2">Blood</tissue>
    </source>
</reference>
<dbReference type="Gene3D" id="2.60.40.10">
    <property type="entry name" value="Immunoglobulins"/>
    <property type="match status" value="1"/>
</dbReference>
<dbReference type="InterPro" id="IPR013783">
    <property type="entry name" value="Ig-like_fold"/>
</dbReference>
<protein>
    <recommendedName>
        <fullName evidence="1">Alpha-2-macroglobulin domain-containing protein</fullName>
    </recommendedName>
</protein>